<keyword evidence="4 5" id="KW-0472">Membrane</keyword>
<name>A0A1J5RMR8_9ZZZZ</name>
<sequence>MNILRKILPIWLIDYQRKNLVPDLTAGVIFTVLVIPQSLAYALLAGLPPQVGLYISIFPVIAYAIWGSSMVQAVGPVAITAIMTFTVLSPIALPGSPEYIILAASLSLISGALLLIFGVLRLGFLSQLLSRPVISGFISGASVLIVISQLKSLLGISTPSEDTWAILAALLQQLPHSHGATLVIGLSALVTLIFARYGLASILTQLGYSRERAAFVVRITPLLVVLISTVMVIHFNLDGQVGVSVVGSLVEGLPGFTFFLPSYSAIKTLEVPALLMAVIGMVQGISMAQALAIKRQERIDANAELVGLGASNLVAAFYGGMPTGGGVSRSAVNVASGAQTPLASIVSAIAMIVIVVGAAHWFARLPLAVLAANIVVAAISMVDIKAFRNAWAYDRADALSLLGAAFGVIIFGLEGGIVLGVSLSLATLLFRASIPHLAVVGRISGSEHFRNVVRHDVETLPGVLLLRIDESLFFGNLSAVESRITLELTKVPDIHEVVLIMSAVNMVDTTAMEVLTELNRDLAARGIRLHLAEIKGPVQDRLSHSPLWESLSGQVFFSANAAFEALLHKNDAAKWETSL</sequence>
<feature type="transmembrane region" description="Helical" evidence="5">
    <location>
        <begin position="132"/>
        <end position="150"/>
    </location>
</feature>
<keyword evidence="2 5" id="KW-0812">Transmembrane</keyword>
<feature type="transmembrane region" description="Helical" evidence="5">
    <location>
        <begin position="99"/>
        <end position="120"/>
    </location>
</feature>
<comment type="caution">
    <text evidence="7">The sequence shown here is derived from an EMBL/GenBank/DDBJ whole genome shotgun (WGS) entry which is preliminary data.</text>
</comment>
<evidence type="ECO:0000256" key="2">
    <source>
        <dbReference type="ARBA" id="ARBA00022692"/>
    </source>
</evidence>
<feature type="transmembrane region" description="Helical" evidence="5">
    <location>
        <begin position="73"/>
        <end position="93"/>
    </location>
</feature>
<dbReference type="AlphaFoldDB" id="A0A1J5RMR8"/>
<feature type="transmembrane region" description="Helical" evidence="5">
    <location>
        <begin position="20"/>
        <end position="44"/>
    </location>
</feature>
<gene>
    <name evidence="7" type="ORF">GALL_204120</name>
</gene>
<evidence type="ECO:0000313" key="7">
    <source>
        <dbReference type="EMBL" id="OIQ97528.1"/>
    </source>
</evidence>
<dbReference type="InterPro" id="IPR002645">
    <property type="entry name" value="STAS_dom"/>
</dbReference>
<dbReference type="SUPFAM" id="SSF52091">
    <property type="entry name" value="SpoIIaa-like"/>
    <property type="match status" value="1"/>
</dbReference>
<dbReference type="Gene3D" id="3.30.750.24">
    <property type="entry name" value="STAS domain"/>
    <property type="match status" value="1"/>
</dbReference>
<dbReference type="CDD" id="cd07042">
    <property type="entry name" value="STAS_SulP_like_sulfate_transporter"/>
    <property type="match status" value="1"/>
</dbReference>
<feature type="transmembrane region" description="Helical" evidence="5">
    <location>
        <begin position="342"/>
        <end position="362"/>
    </location>
</feature>
<evidence type="ECO:0000259" key="6">
    <source>
        <dbReference type="PROSITE" id="PS50801"/>
    </source>
</evidence>
<evidence type="ECO:0000256" key="1">
    <source>
        <dbReference type="ARBA" id="ARBA00004141"/>
    </source>
</evidence>
<dbReference type="GO" id="GO:0055085">
    <property type="term" value="P:transmembrane transport"/>
    <property type="evidence" value="ECO:0007669"/>
    <property type="project" value="InterPro"/>
</dbReference>
<feature type="domain" description="STAS" evidence="6">
    <location>
        <begin position="453"/>
        <end position="566"/>
    </location>
</feature>
<dbReference type="NCBIfam" id="TIGR00815">
    <property type="entry name" value="sulP"/>
    <property type="match status" value="1"/>
</dbReference>
<comment type="subcellular location">
    <subcellularLocation>
        <location evidence="1">Membrane</location>
        <topology evidence="1">Multi-pass membrane protein</topology>
    </subcellularLocation>
</comment>
<proteinExistence type="predicted"/>
<dbReference type="GO" id="GO:0016020">
    <property type="term" value="C:membrane"/>
    <property type="evidence" value="ECO:0007669"/>
    <property type="project" value="UniProtKB-SubCell"/>
</dbReference>
<dbReference type="InterPro" id="IPR001902">
    <property type="entry name" value="SLC26A/SulP_fam"/>
</dbReference>
<dbReference type="EMBL" id="MLJW01000131">
    <property type="protein sequence ID" value="OIQ97528.1"/>
    <property type="molecule type" value="Genomic_DNA"/>
</dbReference>
<evidence type="ECO:0000256" key="4">
    <source>
        <dbReference type="ARBA" id="ARBA00023136"/>
    </source>
</evidence>
<keyword evidence="3 5" id="KW-1133">Transmembrane helix</keyword>
<dbReference type="InterPro" id="IPR011547">
    <property type="entry name" value="SLC26A/SulP_dom"/>
</dbReference>
<evidence type="ECO:0000256" key="3">
    <source>
        <dbReference type="ARBA" id="ARBA00022989"/>
    </source>
</evidence>
<organism evidence="7">
    <name type="scientific">mine drainage metagenome</name>
    <dbReference type="NCBI Taxonomy" id="410659"/>
    <lineage>
        <taxon>unclassified sequences</taxon>
        <taxon>metagenomes</taxon>
        <taxon>ecological metagenomes</taxon>
    </lineage>
</organism>
<feature type="transmembrane region" description="Helical" evidence="5">
    <location>
        <begin position="368"/>
        <end position="387"/>
    </location>
</feature>
<dbReference type="Pfam" id="PF00916">
    <property type="entry name" value="Sulfate_transp"/>
    <property type="match status" value="1"/>
</dbReference>
<evidence type="ECO:0000256" key="5">
    <source>
        <dbReference type="SAM" id="Phobius"/>
    </source>
</evidence>
<feature type="transmembrane region" description="Helical" evidence="5">
    <location>
        <begin position="50"/>
        <end position="66"/>
    </location>
</feature>
<feature type="transmembrane region" description="Helical" evidence="5">
    <location>
        <begin position="399"/>
        <end position="430"/>
    </location>
</feature>
<feature type="transmembrane region" description="Helical" evidence="5">
    <location>
        <begin position="215"/>
        <end position="235"/>
    </location>
</feature>
<accession>A0A1J5RMR8</accession>
<feature type="transmembrane region" description="Helical" evidence="5">
    <location>
        <begin position="180"/>
        <end position="203"/>
    </location>
</feature>
<feature type="transmembrane region" description="Helical" evidence="5">
    <location>
        <begin position="305"/>
        <end position="321"/>
    </location>
</feature>
<protein>
    <submittedName>
        <fullName evidence="7">Putative sulfate transporterc</fullName>
    </submittedName>
</protein>
<dbReference type="PROSITE" id="PS50801">
    <property type="entry name" value="STAS"/>
    <property type="match status" value="1"/>
</dbReference>
<dbReference type="Pfam" id="PF01740">
    <property type="entry name" value="STAS"/>
    <property type="match status" value="1"/>
</dbReference>
<feature type="transmembrane region" description="Helical" evidence="5">
    <location>
        <begin position="273"/>
        <end position="293"/>
    </location>
</feature>
<reference evidence="7" key="1">
    <citation type="submission" date="2016-10" db="EMBL/GenBank/DDBJ databases">
        <title>Sequence of Gallionella enrichment culture.</title>
        <authorList>
            <person name="Poehlein A."/>
            <person name="Muehling M."/>
            <person name="Daniel R."/>
        </authorList>
    </citation>
    <scope>NUCLEOTIDE SEQUENCE</scope>
</reference>
<dbReference type="PANTHER" id="PTHR11814">
    <property type="entry name" value="SULFATE TRANSPORTER"/>
    <property type="match status" value="1"/>
</dbReference>
<dbReference type="InterPro" id="IPR036513">
    <property type="entry name" value="STAS_dom_sf"/>
</dbReference>